<gene>
    <name evidence="2" type="ORF">SAMN05444007_101433</name>
</gene>
<organism evidence="2 3">
    <name type="scientific">Cribrihabitans marinus</name>
    <dbReference type="NCBI Taxonomy" id="1227549"/>
    <lineage>
        <taxon>Bacteria</taxon>
        <taxon>Pseudomonadati</taxon>
        <taxon>Pseudomonadota</taxon>
        <taxon>Alphaproteobacteria</taxon>
        <taxon>Rhodobacterales</taxon>
        <taxon>Paracoccaceae</taxon>
        <taxon>Cribrihabitans</taxon>
    </lineage>
</organism>
<dbReference type="RefSeq" id="WP_092362044.1">
    <property type="nucleotide sequence ID" value="NZ_BMGV01000001.1"/>
</dbReference>
<dbReference type="AlphaFoldDB" id="A0A1H6R7X4"/>
<keyword evidence="1" id="KW-0812">Transmembrane</keyword>
<accession>A0A1H6R7X4</accession>
<keyword evidence="1" id="KW-0472">Membrane</keyword>
<dbReference type="STRING" id="1227549.SAMN05444007_101433"/>
<name>A0A1H6R7X4_9RHOB</name>
<evidence type="ECO:0000313" key="2">
    <source>
        <dbReference type="EMBL" id="SEI51911.1"/>
    </source>
</evidence>
<dbReference type="Proteomes" id="UP000199379">
    <property type="component" value="Unassembled WGS sequence"/>
</dbReference>
<protein>
    <submittedName>
        <fullName evidence="2">Flp pilus assembly protein TadG</fullName>
    </submittedName>
</protein>
<dbReference type="EMBL" id="FNYD01000001">
    <property type="protein sequence ID" value="SEI51911.1"/>
    <property type="molecule type" value="Genomic_DNA"/>
</dbReference>
<dbReference type="OrthoDB" id="7876207at2"/>
<proteinExistence type="predicted"/>
<feature type="transmembrane region" description="Helical" evidence="1">
    <location>
        <begin position="21"/>
        <end position="43"/>
    </location>
</feature>
<reference evidence="2 3" key="1">
    <citation type="submission" date="2016-10" db="EMBL/GenBank/DDBJ databases">
        <authorList>
            <person name="de Groot N.N."/>
        </authorList>
    </citation>
    <scope>NUCLEOTIDE SEQUENCE [LARGE SCALE GENOMIC DNA]</scope>
    <source>
        <strain evidence="2 3">DSM 29340</strain>
    </source>
</reference>
<evidence type="ECO:0000256" key="1">
    <source>
        <dbReference type="SAM" id="Phobius"/>
    </source>
</evidence>
<keyword evidence="1" id="KW-1133">Transmembrane helix</keyword>
<keyword evidence="3" id="KW-1185">Reference proteome</keyword>
<sequence length="183" mass="20824">MLHHIVKRRLKAFSRDEGGMISVEALILAPILCWAFVAVYTYFDAYRQSALNLKASYTISDLVSRETQTVTAAYTASMVDLFRKMTDSTNNAALRISVIRFDDDTDKYLIDWSSNHGFDNPLSNSDMEGMRARLPIMPDEERLILVESRSTYVPPFYAGIDIMDIDNFVFTRPRFAGQIASDI</sequence>
<evidence type="ECO:0000313" key="3">
    <source>
        <dbReference type="Proteomes" id="UP000199379"/>
    </source>
</evidence>